<accession>A0ABS0N2A7</accession>
<proteinExistence type="predicted"/>
<dbReference type="SUPFAM" id="SSF56935">
    <property type="entry name" value="Porins"/>
    <property type="match status" value="1"/>
</dbReference>
<keyword evidence="3" id="KW-1185">Reference proteome</keyword>
<reference evidence="2 3" key="1">
    <citation type="submission" date="2020-11" db="EMBL/GenBank/DDBJ databases">
        <title>Erythrobacter sediminis sp. nov., a marine bacterium from a tidal flat of Garorim Bay.</title>
        <authorList>
            <person name="Kim D."/>
            <person name="Yoo Y."/>
            <person name="Kim J.-J."/>
        </authorList>
    </citation>
    <scope>NUCLEOTIDE SEQUENCE [LARGE SCALE GENOMIC DNA]</scope>
    <source>
        <strain evidence="2 3">JGD-13</strain>
    </source>
</reference>
<sequence length="483" mass="52362">MASAQDMTVEDRLAALEERLGQLEEENRELREQVDAAEQTAIVSAPPVVAPAPALAPVETVRGTEDRDLIGVNSTYAFAMLDHTENITTRPLVQLEAQRDGLLDSRVTLSGQVTAIANYQRSDTDDKFGYLMRHPTSVNQLGDNVSEAVLHSVSLAFTANVAPRVTAYGELLYDPQQSFGGGTITSLTRNQIQLRRGWIMYGDLNETPVYALIGKMDVPFGLNDTVSPFTNSTNWHAFAALAYGAQVGFVSDGFHVRAMAVQGGAQFRSANVPVQGSSTPSRLNNFAVDARYTLDLGGYGNNLMVGASYLHGTAYCQGYPVFHFNPCQDNNPGIAAYARLEYGDLELLGEYAETTQVWEGTQVPNPMNPLSVFEAFAPSALTIGARYGFGPRGANSQRPIQFSAEFSRFLAGPEGAPWRRQNQIVAGLSWQPLANVNLFGEFIHVDGFVPLNFLSGGNFPDGSTWSDPDVDTDVVLVGAQVAF</sequence>
<protein>
    <recommendedName>
        <fullName evidence="4">Porin</fullName>
    </recommendedName>
</protein>
<evidence type="ECO:0000256" key="1">
    <source>
        <dbReference type="SAM" id="Coils"/>
    </source>
</evidence>
<dbReference type="Proteomes" id="UP000602442">
    <property type="component" value="Unassembled WGS sequence"/>
</dbReference>
<feature type="coiled-coil region" evidence="1">
    <location>
        <begin position="6"/>
        <end position="40"/>
    </location>
</feature>
<name>A0ABS0N2A7_9SPHN</name>
<dbReference type="EMBL" id="JAEANY010000001">
    <property type="protein sequence ID" value="MBH5321445.1"/>
    <property type="molecule type" value="Genomic_DNA"/>
</dbReference>
<evidence type="ECO:0008006" key="4">
    <source>
        <dbReference type="Google" id="ProtNLM"/>
    </source>
</evidence>
<evidence type="ECO:0000313" key="2">
    <source>
        <dbReference type="EMBL" id="MBH5321445.1"/>
    </source>
</evidence>
<organism evidence="2 3">
    <name type="scientific">Aurantiacibacter sediminis</name>
    <dbReference type="NCBI Taxonomy" id="2793064"/>
    <lineage>
        <taxon>Bacteria</taxon>
        <taxon>Pseudomonadati</taxon>
        <taxon>Pseudomonadota</taxon>
        <taxon>Alphaproteobacteria</taxon>
        <taxon>Sphingomonadales</taxon>
        <taxon>Erythrobacteraceae</taxon>
        <taxon>Aurantiacibacter</taxon>
    </lineage>
</organism>
<keyword evidence="1" id="KW-0175">Coiled coil</keyword>
<gene>
    <name evidence="2" type="ORF">I5L03_02450</name>
</gene>
<evidence type="ECO:0000313" key="3">
    <source>
        <dbReference type="Proteomes" id="UP000602442"/>
    </source>
</evidence>
<comment type="caution">
    <text evidence="2">The sequence shown here is derived from an EMBL/GenBank/DDBJ whole genome shotgun (WGS) entry which is preliminary data.</text>
</comment>